<proteinExistence type="predicted"/>
<name>A0A650GB89_RAPSA</name>
<organism evidence="2">
    <name type="scientific">Raphanus sativus</name>
    <name type="common">Radish</name>
    <name type="synonym">Raphanus raphanistrum var. sativus</name>
    <dbReference type="NCBI Taxonomy" id="3726"/>
    <lineage>
        <taxon>Eukaryota</taxon>
        <taxon>Viridiplantae</taxon>
        <taxon>Streptophyta</taxon>
        <taxon>Embryophyta</taxon>
        <taxon>Tracheophyta</taxon>
        <taxon>Spermatophyta</taxon>
        <taxon>Magnoliopsida</taxon>
        <taxon>eudicotyledons</taxon>
        <taxon>Gunneridae</taxon>
        <taxon>Pentapetalae</taxon>
        <taxon>rosids</taxon>
        <taxon>malvids</taxon>
        <taxon>Brassicales</taxon>
        <taxon>Brassicaceae</taxon>
        <taxon>Brassiceae</taxon>
        <taxon>Raphanus</taxon>
    </lineage>
</organism>
<keyword evidence="2" id="KW-0496">Mitochondrion</keyword>
<geneLocation type="mitochondrion" evidence="2"/>
<gene>
    <name evidence="2" type="primary">orf72e</name>
</gene>
<sequence length="72" mass="7975">MNSSACKLPMIFFVTNHFRWLKHSIFSPSPFPPGSVGPSTSLLYYPTYRLFNSKDRFPASAKGGKVSSALFG</sequence>
<protein>
    <submittedName>
        <fullName evidence="2">Uncharacterized protein</fullName>
    </submittedName>
</protein>
<reference evidence="2" key="1">
    <citation type="submission" date="2019-06" db="EMBL/GenBank/DDBJ databases">
        <title>Complete mitochondrial genome sequencing of NWB CMS and Normal type.</title>
        <authorList>
            <person name="Zhang L."/>
            <person name="Wang Q."/>
            <person name="Wang Y."/>
        </authorList>
    </citation>
    <scope>NUCLEOTIDE SEQUENCE</scope>
    <source>
        <strain evidence="1">YB-A</strain>
        <strain evidence="2">YB-B</strain>
    </source>
</reference>
<evidence type="ECO:0000313" key="2">
    <source>
        <dbReference type="EMBL" id="QGW48673.1"/>
    </source>
</evidence>
<accession>A0A650GB89</accession>
<dbReference type="EMBL" id="MN056360">
    <property type="protein sequence ID" value="QGW48347.1"/>
    <property type="molecule type" value="Genomic_DNA"/>
</dbReference>
<dbReference type="EMBL" id="MN056359">
    <property type="protein sequence ID" value="QGW48673.1"/>
    <property type="molecule type" value="Genomic_DNA"/>
</dbReference>
<dbReference type="AlphaFoldDB" id="A0A650GB89"/>
<evidence type="ECO:0000313" key="1">
    <source>
        <dbReference type="EMBL" id="QGW48347.1"/>
    </source>
</evidence>